<name>A0A4Y7TTQ6_COPMI</name>
<feature type="region of interest" description="Disordered" evidence="1">
    <location>
        <begin position="213"/>
        <end position="260"/>
    </location>
</feature>
<dbReference type="Proteomes" id="UP000298030">
    <property type="component" value="Unassembled WGS sequence"/>
</dbReference>
<keyword evidence="2" id="KW-0812">Transmembrane</keyword>
<keyword evidence="2" id="KW-0472">Membrane</keyword>
<feature type="compositionally biased region" description="Basic and acidic residues" evidence="1">
    <location>
        <begin position="453"/>
        <end position="462"/>
    </location>
</feature>
<feature type="compositionally biased region" description="Basic and acidic residues" evidence="1">
    <location>
        <begin position="327"/>
        <end position="368"/>
    </location>
</feature>
<feature type="region of interest" description="Disordered" evidence="1">
    <location>
        <begin position="327"/>
        <end position="372"/>
    </location>
</feature>
<keyword evidence="4" id="KW-1185">Reference proteome</keyword>
<evidence type="ECO:0000256" key="1">
    <source>
        <dbReference type="SAM" id="MobiDB-lite"/>
    </source>
</evidence>
<accession>A0A4Y7TTQ6</accession>
<comment type="caution">
    <text evidence="3">The sequence shown here is derived from an EMBL/GenBank/DDBJ whole genome shotgun (WGS) entry which is preliminary data.</text>
</comment>
<evidence type="ECO:0000256" key="2">
    <source>
        <dbReference type="SAM" id="Phobius"/>
    </source>
</evidence>
<gene>
    <name evidence="3" type="ORF">FA13DRAFT_1752303</name>
</gene>
<feature type="region of interest" description="Disordered" evidence="1">
    <location>
        <begin position="805"/>
        <end position="824"/>
    </location>
</feature>
<feature type="transmembrane region" description="Helical" evidence="2">
    <location>
        <begin position="20"/>
        <end position="39"/>
    </location>
</feature>
<dbReference type="STRING" id="71717.A0A4Y7TTQ6"/>
<feature type="region of interest" description="Disordered" evidence="1">
    <location>
        <begin position="675"/>
        <end position="697"/>
    </location>
</feature>
<reference evidence="3 4" key="1">
    <citation type="journal article" date="2019" name="Nat. Ecol. Evol.">
        <title>Megaphylogeny resolves global patterns of mushroom evolution.</title>
        <authorList>
            <person name="Varga T."/>
            <person name="Krizsan K."/>
            <person name="Foldi C."/>
            <person name="Dima B."/>
            <person name="Sanchez-Garcia M."/>
            <person name="Sanchez-Ramirez S."/>
            <person name="Szollosi G.J."/>
            <person name="Szarkandi J.G."/>
            <person name="Papp V."/>
            <person name="Albert L."/>
            <person name="Andreopoulos W."/>
            <person name="Angelini C."/>
            <person name="Antonin V."/>
            <person name="Barry K.W."/>
            <person name="Bougher N.L."/>
            <person name="Buchanan P."/>
            <person name="Buyck B."/>
            <person name="Bense V."/>
            <person name="Catcheside P."/>
            <person name="Chovatia M."/>
            <person name="Cooper J."/>
            <person name="Damon W."/>
            <person name="Desjardin D."/>
            <person name="Finy P."/>
            <person name="Geml J."/>
            <person name="Haridas S."/>
            <person name="Hughes K."/>
            <person name="Justo A."/>
            <person name="Karasinski D."/>
            <person name="Kautmanova I."/>
            <person name="Kiss B."/>
            <person name="Kocsube S."/>
            <person name="Kotiranta H."/>
            <person name="LaButti K.M."/>
            <person name="Lechner B.E."/>
            <person name="Liimatainen K."/>
            <person name="Lipzen A."/>
            <person name="Lukacs Z."/>
            <person name="Mihaltcheva S."/>
            <person name="Morgado L.N."/>
            <person name="Niskanen T."/>
            <person name="Noordeloos M.E."/>
            <person name="Ohm R.A."/>
            <person name="Ortiz-Santana B."/>
            <person name="Ovrebo C."/>
            <person name="Racz N."/>
            <person name="Riley R."/>
            <person name="Savchenko A."/>
            <person name="Shiryaev A."/>
            <person name="Soop K."/>
            <person name="Spirin V."/>
            <person name="Szebenyi C."/>
            <person name="Tomsovsky M."/>
            <person name="Tulloss R.E."/>
            <person name="Uehling J."/>
            <person name="Grigoriev I.V."/>
            <person name="Vagvolgyi C."/>
            <person name="Papp T."/>
            <person name="Martin F.M."/>
            <person name="Miettinen O."/>
            <person name="Hibbett D.S."/>
            <person name="Nagy L.G."/>
        </authorList>
    </citation>
    <scope>NUCLEOTIDE SEQUENCE [LARGE SCALE GENOMIC DNA]</scope>
    <source>
        <strain evidence="3 4">FP101781</strain>
    </source>
</reference>
<dbReference type="OrthoDB" id="2548929at2759"/>
<proteinExistence type="predicted"/>
<feature type="region of interest" description="Disordered" evidence="1">
    <location>
        <begin position="453"/>
        <end position="474"/>
    </location>
</feature>
<dbReference type="AlphaFoldDB" id="A0A4Y7TTQ6"/>
<keyword evidence="2" id="KW-1133">Transmembrane helix</keyword>
<sequence>MSLRNPFAELATIALGKSDLHSIFCLVVFCIVTLVLAYLTNPTENSFRTYLTEQSFRHHLSRLDDTLDSEHGVHEGLASRSLHPACISRSAKAPTADRNGPFHFANRASISLRTPKHVFHSFAIFTIAAMVPVQKGNSSQSDETDGWSISDSWYIGAFGKWWRGGVWETWYQDVIARSKDEEGWNSGILSMKNLDMLPDFHGSFLPKTLPYHLSKQSPPKLRNRDHPVRKSPSRSSSPPPLSKTASLPLHTKRVPATSQSERCDFLPQTKSCMPPVATHSMPSRSTTFDQSPVIAEVLPSVQDLRTQYSEYQATASQSRQILTIELDSHRERKRQEDASRLEMKSKTKQLDDQKRTAEGLKRDAERKLKSARATRDNALQRIEYLDREVGSLQDRTKDDRAFLAQKGADVSGVEQELSQALELKRSEIKAAEEALLTLNQKLATERERLESLKEKAQRRLKEQQQSSPALLGRSVVDGPADPAYQARPHATEPNGYLYPAHELPAHALDSPSSPVHPDAAHASLHPYGIYSEDIPLADSPSGDVNGYSPVELDLSPVIRRTQQAYPIGHSSSDHRMETSKSLHLENDPAFNKTWNGSLYSLPSMESASATASRFGKLTDAQPPALAHDRDPSLGAGSMNGYYAWSRQDSGITDELGFIRDDFSSLVRGLNPSAKAFSLPRKHSPPGPLNSTNPGSMTYDALNPNGLVTSVLPSASSSLLRAFAPSRAEREALQRALGGSTNNSLERLPSLSEVGSIPSSPTHVHASALSVNPLDLAHTRTAKDSAATKTFNLPSWLTALPNIKKSRFKPWDDDEPLPTTNGNVE</sequence>
<evidence type="ECO:0000313" key="4">
    <source>
        <dbReference type="Proteomes" id="UP000298030"/>
    </source>
</evidence>
<dbReference type="EMBL" id="QPFP01000004">
    <property type="protein sequence ID" value="TEB37565.1"/>
    <property type="molecule type" value="Genomic_DNA"/>
</dbReference>
<evidence type="ECO:0000313" key="3">
    <source>
        <dbReference type="EMBL" id="TEB37565.1"/>
    </source>
</evidence>
<protein>
    <submittedName>
        <fullName evidence="3">Uncharacterized protein</fullName>
    </submittedName>
</protein>
<organism evidence="3 4">
    <name type="scientific">Coprinellus micaceus</name>
    <name type="common">Glistening ink-cap mushroom</name>
    <name type="synonym">Coprinus micaceus</name>
    <dbReference type="NCBI Taxonomy" id="71717"/>
    <lineage>
        <taxon>Eukaryota</taxon>
        <taxon>Fungi</taxon>
        <taxon>Dikarya</taxon>
        <taxon>Basidiomycota</taxon>
        <taxon>Agaricomycotina</taxon>
        <taxon>Agaricomycetes</taxon>
        <taxon>Agaricomycetidae</taxon>
        <taxon>Agaricales</taxon>
        <taxon>Agaricineae</taxon>
        <taxon>Psathyrellaceae</taxon>
        <taxon>Coprinellus</taxon>
    </lineage>
</organism>
<feature type="region of interest" description="Disordered" evidence="1">
    <location>
        <begin position="734"/>
        <end position="762"/>
    </location>
</feature>